<evidence type="ECO:0000313" key="24">
    <source>
        <dbReference type="EMBL" id="APU67673.1"/>
    </source>
</evidence>
<dbReference type="PANTHER" id="PTHR11136:SF0">
    <property type="entry name" value="DIHYDROFOLATE SYNTHETASE-RELATED"/>
    <property type="match status" value="1"/>
</dbReference>
<evidence type="ECO:0000256" key="12">
    <source>
        <dbReference type="ARBA" id="ARBA00022840"/>
    </source>
</evidence>
<feature type="domain" description="Mur ligase central" evidence="23">
    <location>
        <begin position="42"/>
        <end position="184"/>
    </location>
</feature>
<dbReference type="SUPFAM" id="SSF53244">
    <property type="entry name" value="MurD-like peptide ligases, peptide-binding domain"/>
    <property type="match status" value="1"/>
</dbReference>
<dbReference type="NCBIfam" id="TIGR01499">
    <property type="entry name" value="folC"/>
    <property type="match status" value="1"/>
</dbReference>
<evidence type="ECO:0000256" key="16">
    <source>
        <dbReference type="ARBA" id="ARBA00030592"/>
    </source>
</evidence>
<evidence type="ECO:0000256" key="9">
    <source>
        <dbReference type="ARBA" id="ARBA00022598"/>
    </source>
</evidence>
<proteinExistence type="inferred from homology"/>
<dbReference type="Proteomes" id="UP000186230">
    <property type="component" value="Chromosome"/>
</dbReference>
<evidence type="ECO:0000313" key="25">
    <source>
        <dbReference type="Proteomes" id="UP000186230"/>
    </source>
</evidence>
<evidence type="ECO:0000256" key="2">
    <source>
        <dbReference type="ARBA" id="ARBA00002714"/>
    </source>
</evidence>
<dbReference type="STRING" id="1229726.GRFL_0949"/>
<dbReference type="InterPro" id="IPR036615">
    <property type="entry name" value="Mur_ligase_C_dom_sf"/>
</dbReference>
<dbReference type="GO" id="GO:0005524">
    <property type="term" value="F:ATP binding"/>
    <property type="evidence" value="ECO:0007669"/>
    <property type="project" value="UniProtKB-KW"/>
</dbReference>
<organism evidence="24 25">
    <name type="scientific">Christiangramia flava JLT2011</name>
    <dbReference type="NCBI Taxonomy" id="1229726"/>
    <lineage>
        <taxon>Bacteria</taxon>
        <taxon>Pseudomonadati</taxon>
        <taxon>Bacteroidota</taxon>
        <taxon>Flavobacteriia</taxon>
        <taxon>Flavobacteriales</taxon>
        <taxon>Flavobacteriaceae</taxon>
        <taxon>Christiangramia</taxon>
    </lineage>
</organism>
<evidence type="ECO:0000256" key="1">
    <source>
        <dbReference type="ARBA" id="ARBA00001946"/>
    </source>
</evidence>
<accession>A0A1L7I3B1</accession>
<dbReference type="SUPFAM" id="SSF53623">
    <property type="entry name" value="MurD-like peptide ligases, catalytic domain"/>
    <property type="match status" value="1"/>
</dbReference>
<reference evidence="24 25" key="1">
    <citation type="submission" date="2016-07" db="EMBL/GenBank/DDBJ databases">
        <title>Multi-omics approach to identify versatile polysaccharide utilization systems of a marine flavobacterium Gramella flava.</title>
        <authorList>
            <person name="Tang K."/>
        </authorList>
    </citation>
    <scope>NUCLEOTIDE SEQUENCE [LARGE SCALE GENOMIC DNA]</scope>
    <source>
        <strain evidence="24 25">JLT2011</strain>
    </source>
</reference>
<dbReference type="InterPro" id="IPR004101">
    <property type="entry name" value="Mur_ligase_C"/>
</dbReference>
<dbReference type="GO" id="GO:0004326">
    <property type="term" value="F:tetrahydrofolylpolyglutamate synthase activity"/>
    <property type="evidence" value="ECO:0007669"/>
    <property type="project" value="UniProtKB-EC"/>
</dbReference>
<keyword evidence="12" id="KW-0067">ATP-binding</keyword>
<keyword evidence="9 24" id="KW-0436">Ligase</keyword>
<dbReference type="PROSITE" id="PS01012">
    <property type="entry name" value="FOLYLPOLYGLU_SYNT_2"/>
    <property type="match status" value="1"/>
</dbReference>
<keyword evidence="25" id="KW-1185">Reference proteome</keyword>
<comment type="catalytic activity">
    <reaction evidence="19">
        <text>10-formyltetrahydrofolyl-(gamma-L-Glu)(n) + L-glutamate + ATP = 10-formyltetrahydrofolyl-(gamma-L-Glu)(n+1) + ADP + phosphate + H(+)</text>
        <dbReference type="Rhea" id="RHEA:51904"/>
        <dbReference type="Rhea" id="RHEA-COMP:13088"/>
        <dbReference type="Rhea" id="RHEA-COMP:14300"/>
        <dbReference type="ChEBI" id="CHEBI:15378"/>
        <dbReference type="ChEBI" id="CHEBI:29985"/>
        <dbReference type="ChEBI" id="CHEBI:30616"/>
        <dbReference type="ChEBI" id="CHEBI:43474"/>
        <dbReference type="ChEBI" id="CHEBI:134413"/>
        <dbReference type="ChEBI" id="CHEBI:456216"/>
        <dbReference type="EC" id="6.3.2.17"/>
    </reaction>
</comment>
<keyword evidence="11" id="KW-0547">Nucleotide-binding</keyword>
<gene>
    <name evidence="24" type="ORF">GRFL_0949</name>
</gene>
<dbReference type="PANTHER" id="PTHR11136">
    <property type="entry name" value="FOLYLPOLYGLUTAMATE SYNTHASE-RELATED"/>
    <property type="match status" value="1"/>
</dbReference>
<dbReference type="OrthoDB" id="9809356at2"/>
<evidence type="ECO:0000259" key="22">
    <source>
        <dbReference type="Pfam" id="PF02875"/>
    </source>
</evidence>
<comment type="cofactor">
    <cofactor evidence="1">
        <name>Mg(2+)</name>
        <dbReference type="ChEBI" id="CHEBI:18420"/>
    </cofactor>
</comment>
<comment type="similarity">
    <text evidence="5">Belongs to the folylpolyglutamate synthase family.</text>
</comment>
<dbReference type="InterPro" id="IPR036565">
    <property type="entry name" value="Mur-like_cat_sf"/>
</dbReference>
<dbReference type="GO" id="GO:0046656">
    <property type="term" value="P:folic acid biosynthetic process"/>
    <property type="evidence" value="ECO:0007669"/>
    <property type="project" value="UniProtKB-KW"/>
</dbReference>
<evidence type="ECO:0000256" key="17">
    <source>
        <dbReference type="ARBA" id="ARBA00032510"/>
    </source>
</evidence>
<evidence type="ECO:0000256" key="8">
    <source>
        <dbReference type="ARBA" id="ARBA00019357"/>
    </source>
</evidence>
<dbReference type="Pfam" id="PF02875">
    <property type="entry name" value="Mur_ligase_C"/>
    <property type="match status" value="1"/>
</dbReference>
<comment type="function">
    <text evidence="2">Functions in two distinct reactions of the de novo folate biosynthetic pathway. Catalyzes the addition of a glutamate residue to dihydropteroate (7,8-dihydropteroate or H2Pte) to form dihydrofolate (7,8-dihydrofolate monoglutamate or H2Pte-Glu). Also catalyzes successive additions of L-glutamate to tetrahydrofolate or 10-formyltetrahydrofolate or 5,10-methylenetetrahydrofolate, leading to folylpolyglutamate derivatives.</text>
</comment>
<dbReference type="GO" id="GO:0005737">
    <property type="term" value="C:cytoplasm"/>
    <property type="evidence" value="ECO:0007669"/>
    <property type="project" value="TreeGrafter"/>
</dbReference>
<dbReference type="GO" id="GO:0046872">
    <property type="term" value="F:metal ion binding"/>
    <property type="evidence" value="ECO:0007669"/>
    <property type="project" value="UniProtKB-KW"/>
</dbReference>
<sequence>MFQQLPMYQRVGKTAFKKDLTNTLNLAEHLDHPENRFRSIHVAGTNGKGSVSHMLASILQSAGYKTGLYTSPHLKDFRERIRINGRMIDQNDVISFIEENQLFLAANKLSFFEMTVGMALDQFAKEKVDIAVIETGMGGRLDSTNIITPELSVITNIGLDHTAFLGETLPEIASEKAGIIKWNIPVVIGEKQEETTGVFLKKAEEMNAAINFASDGQFPEYYTDLKGVYQAKNLKTVLASVEALRKAGFSVSEEQLINGLKNVKLHTGLQGRWDVLQQKPKVICDTAHNAEGLKLVLQQLQQENFQNLHVVLGVVNDKDLSKVLPLFPKNARYYFCKPDVPRGLAAEMLQEAAANYELEGKSYTSVHQAYSAALENALDEDLVFAGGSNFTVAEVL</sequence>
<evidence type="ECO:0000256" key="6">
    <source>
        <dbReference type="ARBA" id="ARBA00013023"/>
    </source>
</evidence>
<dbReference type="AlphaFoldDB" id="A0A1L7I3B1"/>
<evidence type="ECO:0000256" key="20">
    <source>
        <dbReference type="ARBA" id="ARBA00049035"/>
    </source>
</evidence>
<dbReference type="EMBL" id="CP016359">
    <property type="protein sequence ID" value="APU67673.1"/>
    <property type="molecule type" value="Genomic_DNA"/>
</dbReference>
<evidence type="ECO:0000256" key="5">
    <source>
        <dbReference type="ARBA" id="ARBA00008276"/>
    </source>
</evidence>
<dbReference type="EC" id="6.3.2.17" evidence="7"/>
<dbReference type="InterPro" id="IPR018109">
    <property type="entry name" value="Folylpolyglutamate_synth_CS"/>
</dbReference>
<keyword evidence="13" id="KW-0460">Magnesium</keyword>
<evidence type="ECO:0000256" key="4">
    <source>
        <dbReference type="ARBA" id="ARBA00005150"/>
    </source>
</evidence>
<dbReference type="InterPro" id="IPR001645">
    <property type="entry name" value="Folylpolyglutamate_synth"/>
</dbReference>
<protein>
    <recommendedName>
        <fullName evidence="8">Dihydrofolate synthase/folylpolyglutamate synthase</fullName>
        <ecNumber evidence="6">6.3.2.12</ecNumber>
        <ecNumber evidence="7">6.3.2.17</ecNumber>
    </recommendedName>
    <alternativeName>
        <fullName evidence="17">Folylpoly-gamma-glutamate synthetase-dihydrofolate synthetase</fullName>
    </alternativeName>
    <alternativeName>
        <fullName evidence="15">Folylpolyglutamate synthetase</fullName>
    </alternativeName>
    <alternativeName>
        <fullName evidence="16">Tetrahydrofolylpolyglutamate synthase</fullName>
    </alternativeName>
</protein>
<evidence type="ECO:0000256" key="10">
    <source>
        <dbReference type="ARBA" id="ARBA00022723"/>
    </source>
</evidence>
<evidence type="ECO:0000256" key="21">
    <source>
        <dbReference type="ARBA" id="ARBA00049161"/>
    </source>
</evidence>
<comment type="catalytic activity">
    <reaction evidence="20">
        <text>(6R)-5,10-methylenetetrahydrofolyl-(gamma-L-Glu)(n) + L-glutamate + ATP = (6R)-5,10-methylenetetrahydrofolyl-(gamma-L-Glu)(n+1) + ADP + phosphate + H(+)</text>
        <dbReference type="Rhea" id="RHEA:51912"/>
        <dbReference type="Rhea" id="RHEA-COMP:13257"/>
        <dbReference type="Rhea" id="RHEA-COMP:13258"/>
        <dbReference type="ChEBI" id="CHEBI:15378"/>
        <dbReference type="ChEBI" id="CHEBI:29985"/>
        <dbReference type="ChEBI" id="CHEBI:30616"/>
        <dbReference type="ChEBI" id="CHEBI:43474"/>
        <dbReference type="ChEBI" id="CHEBI:136572"/>
        <dbReference type="ChEBI" id="CHEBI:456216"/>
        <dbReference type="EC" id="6.3.2.17"/>
    </reaction>
</comment>
<dbReference type="Pfam" id="PF08245">
    <property type="entry name" value="Mur_ligase_M"/>
    <property type="match status" value="1"/>
</dbReference>
<evidence type="ECO:0000256" key="13">
    <source>
        <dbReference type="ARBA" id="ARBA00022842"/>
    </source>
</evidence>
<evidence type="ECO:0000256" key="3">
    <source>
        <dbReference type="ARBA" id="ARBA00004799"/>
    </source>
</evidence>
<name>A0A1L7I3B1_9FLAO</name>
<dbReference type="EC" id="6.3.2.12" evidence="6"/>
<evidence type="ECO:0000256" key="15">
    <source>
        <dbReference type="ARBA" id="ARBA00030048"/>
    </source>
</evidence>
<dbReference type="Gene3D" id="3.90.190.20">
    <property type="entry name" value="Mur ligase, C-terminal domain"/>
    <property type="match status" value="1"/>
</dbReference>
<keyword evidence="14" id="KW-0289">Folate biosynthesis</keyword>
<evidence type="ECO:0000256" key="7">
    <source>
        <dbReference type="ARBA" id="ARBA00013025"/>
    </source>
</evidence>
<dbReference type="KEGG" id="gfl:GRFL_0949"/>
<evidence type="ECO:0000259" key="23">
    <source>
        <dbReference type="Pfam" id="PF08245"/>
    </source>
</evidence>
<dbReference type="FunFam" id="3.40.1190.10:FF:000011">
    <property type="entry name" value="Folylpolyglutamate synthase/dihydrofolate synthase"/>
    <property type="match status" value="1"/>
</dbReference>
<dbReference type="Gene3D" id="3.40.1190.10">
    <property type="entry name" value="Mur-like, catalytic domain"/>
    <property type="match status" value="1"/>
</dbReference>
<comment type="pathway">
    <text evidence="3">Cofactor biosynthesis; tetrahydrofolate biosynthesis; 7,8-dihydrofolate from 2-amino-4-hydroxy-6-hydroxymethyl-7,8-dihydropteridine diphosphate and 4-aminobenzoate: step 2/2.</text>
</comment>
<evidence type="ECO:0000256" key="14">
    <source>
        <dbReference type="ARBA" id="ARBA00022909"/>
    </source>
</evidence>
<keyword evidence="10" id="KW-0479">Metal-binding</keyword>
<comment type="catalytic activity">
    <reaction evidence="18">
        <text>(6S)-5,6,7,8-tetrahydrofolyl-(gamma-L-Glu)(n) + L-glutamate + ATP = (6S)-5,6,7,8-tetrahydrofolyl-(gamma-L-Glu)(n+1) + ADP + phosphate + H(+)</text>
        <dbReference type="Rhea" id="RHEA:10580"/>
        <dbReference type="Rhea" id="RHEA-COMP:14738"/>
        <dbReference type="Rhea" id="RHEA-COMP:14740"/>
        <dbReference type="ChEBI" id="CHEBI:15378"/>
        <dbReference type="ChEBI" id="CHEBI:29985"/>
        <dbReference type="ChEBI" id="CHEBI:30616"/>
        <dbReference type="ChEBI" id="CHEBI:43474"/>
        <dbReference type="ChEBI" id="CHEBI:141005"/>
        <dbReference type="ChEBI" id="CHEBI:456216"/>
        <dbReference type="EC" id="6.3.2.17"/>
    </reaction>
</comment>
<dbReference type="PIRSF" id="PIRSF001563">
    <property type="entry name" value="Folylpolyglu_synth"/>
    <property type="match status" value="1"/>
</dbReference>
<dbReference type="GO" id="GO:0008841">
    <property type="term" value="F:dihydrofolate synthase activity"/>
    <property type="evidence" value="ECO:0007669"/>
    <property type="project" value="UniProtKB-EC"/>
</dbReference>
<feature type="domain" description="Mur ligase C-terminal" evidence="22">
    <location>
        <begin position="271"/>
        <end position="388"/>
    </location>
</feature>
<evidence type="ECO:0000256" key="18">
    <source>
        <dbReference type="ARBA" id="ARBA00047493"/>
    </source>
</evidence>
<dbReference type="PROSITE" id="PS01011">
    <property type="entry name" value="FOLYLPOLYGLU_SYNT_1"/>
    <property type="match status" value="1"/>
</dbReference>
<comment type="catalytic activity">
    <reaction evidence="21">
        <text>7,8-dihydropteroate + L-glutamate + ATP = 7,8-dihydrofolate + ADP + phosphate + H(+)</text>
        <dbReference type="Rhea" id="RHEA:23584"/>
        <dbReference type="ChEBI" id="CHEBI:15378"/>
        <dbReference type="ChEBI" id="CHEBI:17839"/>
        <dbReference type="ChEBI" id="CHEBI:29985"/>
        <dbReference type="ChEBI" id="CHEBI:30616"/>
        <dbReference type="ChEBI" id="CHEBI:43474"/>
        <dbReference type="ChEBI" id="CHEBI:57451"/>
        <dbReference type="ChEBI" id="CHEBI:456216"/>
        <dbReference type="EC" id="6.3.2.12"/>
    </reaction>
</comment>
<dbReference type="InterPro" id="IPR013221">
    <property type="entry name" value="Mur_ligase_cen"/>
</dbReference>
<evidence type="ECO:0000256" key="11">
    <source>
        <dbReference type="ARBA" id="ARBA00022741"/>
    </source>
</evidence>
<evidence type="ECO:0000256" key="19">
    <source>
        <dbReference type="ARBA" id="ARBA00047808"/>
    </source>
</evidence>
<comment type="pathway">
    <text evidence="4">Cofactor biosynthesis; tetrahydrofolylpolyglutamate biosynthesis.</text>
</comment>